<organism evidence="1">
    <name type="scientific">marine sediment metagenome</name>
    <dbReference type="NCBI Taxonomy" id="412755"/>
    <lineage>
        <taxon>unclassified sequences</taxon>
        <taxon>metagenomes</taxon>
        <taxon>ecological metagenomes</taxon>
    </lineage>
</organism>
<protein>
    <submittedName>
        <fullName evidence="1">Uncharacterized protein</fullName>
    </submittedName>
</protein>
<dbReference type="AlphaFoldDB" id="A0A0F9U5Y3"/>
<name>A0A0F9U5Y3_9ZZZZ</name>
<sequence>MCKLENHKCLNADLATRLVRKCYNNFNLMIALIRPVPGFNEFDKDKVNQAVSDFEILLDEVRELVR</sequence>
<proteinExistence type="predicted"/>
<evidence type="ECO:0000313" key="1">
    <source>
        <dbReference type="EMBL" id="KKN49068.1"/>
    </source>
</evidence>
<gene>
    <name evidence="1" type="ORF">LCGC14_0646380</name>
</gene>
<comment type="caution">
    <text evidence="1">The sequence shown here is derived from an EMBL/GenBank/DDBJ whole genome shotgun (WGS) entry which is preliminary data.</text>
</comment>
<reference evidence="1" key="1">
    <citation type="journal article" date="2015" name="Nature">
        <title>Complex archaea that bridge the gap between prokaryotes and eukaryotes.</title>
        <authorList>
            <person name="Spang A."/>
            <person name="Saw J.H."/>
            <person name="Jorgensen S.L."/>
            <person name="Zaremba-Niedzwiedzka K."/>
            <person name="Martijn J."/>
            <person name="Lind A.E."/>
            <person name="van Eijk R."/>
            <person name="Schleper C."/>
            <person name="Guy L."/>
            <person name="Ettema T.J."/>
        </authorList>
    </citation>
    <scope>NUCLEOTIDE SEQUENCE</scope>
</reference>
<dbReference type="EMBL" id="LAZR01001186">
    <property type="protein sequence ID" value="KKN49068.1"/>
    <property type="molecule type" value="Genomic_DNA"/>
</dbReference>
<accession>A0A0F9U5Y3</accession>